<feature type="region of interest" description="Disordered" evidence="1">
    <location>
        <begin position="109"/>
        <end position="150"/>
    </location>
</feature>
<evidence type="ECO:0000313" key="3">
    <source>
        <dbReference type="Proteomes" id="UP001228403"/>
    </source>
</evidence>
<reference evidence="2 3" key="1">
    <citation type="submission" date="2023-06" db="EMBL/GenBank/DDBJ databases">
        <authorList>
            <person name="Zeman M."/>
            <person name="Kubasova T."/>
            <person name="Jahodarova E."/>
            <person name="Nykrynova M."/>
            <person name="Rychlik I."/>
        </authorList>
    </citation>
    <scope>NUCLEOTIDE SEQUENCE [LARGE SCALE GENOMIC DNA]</scope>
    <source>
        <strain evidence="2 3">ET4</strain>
    </source>
</reference>
<comment type="caution">
    <text evidence="2">The sequence shown here is derived from an EMBL/GenBank/DDBJ whole genome shotgun (WGS) entry which is preliminary data.</text>
</comment>
<reference evidence="3" key="2">
    <citation type="submission" date="2023-07" db="EMBL/GenBank/DDBJ databases">
        <title>Identification and characterization of horizontal gene transfer across gut microbiota members of farm animals based on homology search.</title>
        <authorList>
            <person name="Schwarzerova J."/>
            <person name="Nykrynova M."/>
            <person name="Jureckova K."/>
            <person name="Cejkova D."/>
            <person name="Rychlik I."/>
        </authorList>
    </citation>
    <scope>NUCLEOTIDE SEQUENCE [LARGE SCALE GENOMIC DNA]</scope>
    <source>
        <strain evidence="3">ET4</strain>
    </source>
</reference>
<name>A0ABT7U8G7_9BACE</name>
<feature type="compositionally biased region" description="Basic and acidic residues" evidence="1">
    <location>
        <begin position="109"/>
        <end position="119"/>
    </location>
</feature>
<feature type="compositionally biased region" description="Polar residues" evidence="1">
    <location>
        <begin position="124"/>
        <end position="133"/>
    </location>
</feature>
<accession>A0ABT7U8G7</accession>
<keyword evidence="3" id="KW-1185">Reference proteome</keyword>
<sequence length="150" mass="16617">MDNHFNPSVSIEQFAAYLDGNLPKNVMCQISSLIENDKALKSILDVSEQVDASLEDYASGGLQVPEELLTLDFELPGIHDTSVSLDMLPTDGGLMPDVAICAEEPHFMEDNNSNEHLDRDDSDINNQDYSNEGNSDDFSEFDQTQISLDE</sequence>
<dbReference type="Proteomes" id="UP001228403">
    <property type="component" value="Unassembled WGS sequence"/>
</dbReference>
<organism evidence="2 3">
    <name type="scientific">Bacteroides eggerthii</name>
    <dbReference type="NCBI Taxonomy" id="28111"/>
    <lineage>
        <taxon>Bacteria</taxon>
        <taxon>Pseudomonadati</taxon>
        <taxon>Bacteroidota</taxon>
        <taxon>Bacteroidia</taxon>
        <taxon>Bacteroidales</taxon>
        <taxon>Bacteroidaceae</taxon>
        <taxon>Bacteroides</taxon>
    </lineage>
</organism>
<gene>
    <name evidence="2" type="ORF">QUW02_12905</name>
</gene>
<protein>
    <submittedName>
        <fullName evidence="2">Uncharacterized protein</fullName>
    </submittedName>
</protein>
<evidence type="ECO:0000313" key="2">
    <source>
        <dbReference type="EMBL" id="MDM8146806.1"/>
    </source>
</evidence>
<proteinExistence type="predicted"/>
<evidence type="ECO:0000256" key="1">
    <source>
        <dbReference type="SAM" id="MobiDB-lite"/>
    </source>
</evidence>
<feature type="compositionally biased region" description="Polar residues" evidence="1">
    <location>
        <begin position="141"/>
        <end position="150"/>
    </location>
</feature>
<dbReference type="EMBL" id="JAUDCF010000053">
    <property type="protein sequence ID" value="MDM8146806.1"/>
    <property type="molecule type" value="Genomic_DNA"/>
</dbReference>